<dbReference type="InterPro" id="IPR050879">
    <property type="entry name" value="Acyltransferase_3"/>
</dbReference>
<name>A0ABQ7FJR6_9ACTN</name>
<feature type="transmembrane region" description="Helical" evidence="2">
    <location>
        <begin position="158"/>
        <end position="177"/>
    </location>
</feature>
<feature type="compositionally biased region" description="Gly residues" evidence="1">
    <location>
        <begin position="1"/>
        <end position="11"/>
    </location>
</feature>
<dbReference type="Proteomes" id="UP000621266">
    <property type="component" value="Unassembled WGS sequence"/>
</dbReference>
<feature type="transmembrane region" description="Helical" evidence="2">
    <location>
        <begin position="445"/>
        <end position="463"/>
    </location>
</feature>
<keyword evidence="4" id="KW-0012">Acyltransferase</keyword>
<feature type="region of interest" description="Disordered" evidence="1">
    <location>
        <begin position="1"/>
        <end position="83"/>
    </location>
</feature>
<feature type="compositionally biased region" description="Low complexity" evidence="1">
    <location>
        <begin position="29"/>
        <end position="79"/>
    </location>
</feature>
<keyword evidence="2" id="KW-1133">Transmembrane helix</keyword>
<evidence type="ECO:0000256" key="1">
    <source>
        <dbReference type="SAM" id="MobiDB-lite"/>
    </source>
</evidence>
<evidence type="ECO:0000259" key="3">
    <source>
        <dbReference type="Pfam" id="PF01757"/>
    </source>
</evidence>
<feature type="domain" description="Acyltransferase 3" evidence="3">
    <location>
        <begin position="92"/>
        <end position="424"/>
    </location>
</feature>
<dbReference type="GO" id="GO:0016746">
    <property type="term" value="F:acyltransferase activity"/>
    <property type="evidence" value="ECO:0007669"/>
    <property type="project" value="UniProtKB-KW"/>
</dbReference>
<evidence type="ECO:0000256" key="2">
    <source>
        <dbReference type="SAM" id="Phobius"/>
    </source>
</evidence>
<keyword evidence="2" id="KW-0812">Transmembrane</keyword>
<evidence type="ECO:0000313" key="5">
    <source>
        <dbReference type="Proteomes" id="UP000621266"/>
    </source>
</evidence>
<protein>
    <submittedName>
        <fullName evidence="4">Acyltransferase</fullName>
    </submittedName>
</protein>
<organism evidence="4 5">
    <name type="scientific">Streptomyces lycii</name>
    <dbReference type="NCBI Taxonomy" id="2654337"/>
    <lineage>
        <taxon>Bacteria</taxon>
        <taxon>Bacillati</taxon>
        <taxon>Actinomycetota</taxon>
        <taxon>Actinomycetes</taxon>
        <taxon>Kitasatosporales</taxon>
        <taxon>Streptomycetaceae</taxon>
        <taxon>Streptomyces</taxon>
    </lineage>
</organism>
<feature type="transmembrane region" description="Helical" evidence="2">
    <location>
        <begin position="382"/>
        <end position="402"/>
    </location>
</feature>
<feature type="transmembrane region" description="Helical" evidence="2">
    <location>
        <begin position="254"/>
        <end position="273"/>
    </location>
</feature>
<dbReference type="Pfam" id="PF01757">
    <property type="entry name" value="Acyl_transf_3"/>
    <property type="match status" value="1"/>
</dbReference>
<dbReference type="InterPro" id="IPR002656">
    <property type="entry name" value="Acyl_transf_3_dom"/>
</dbReference>
<dbReference type="PANTHER" id="PTHR23028">
    <property type="entry name" value="ACETYLTRANSFERASE"/>
    <property type="match status" value="1"/>
</dbReference>
<keyword evidence="2" id="KW-0472">Membrane</keyword>
<comment type="caution">
    <text evidence="4">The sequence shown here is derived from an EMBL/GenBank/DDBJ whole genome shotgun (WGS) entry which is preliminary data.</text>
</comment>
<feature type="transmembrane region" description="Helical" evidence="2">
    <location>
        <begin position="339"/>
        <end position="361"/>
    </location>
</feature>
<proteinExistence type="predicted"/>
<feature type="transmembrane region" description="Helical" evidence="2">
    <location>
        <begin position="221"/>
        <end position="242"/>
    </location>
</feature>
<sequence>MTSVETGGGTPAPGAPPARATVSTGTLGAGASPDTATPGTGAAPDTATPDTRTAPRTGTPDTRTAPRTGTPGAGAVPGTDVPVGAGRAGRLPALDGLRGVAILGVLLFHTGQLSGGFLGVDLFFALSGYLITDLLLRETDATGTVSPAAFWARRARRLLPALAAVLASVTVLVRAAGPPGLLRTTLDDGPWVQLNLLNWHLLAESAGYWDRFGPGRVFEHLWSVAVEEQFYLVWPVLVLVLARGGGPMEVRRRLAVAAGLGSAVSLALMIALVDAADPSRVYTGTDTRAFSLLLGALVATRPVRDVPARAAGRSAGAVSVLLAAGIVTAWTFVDGTDSLWLFHGGLFAHSLASALLIGLCVRAPRTWLAVLLARQPLRWFGLVSYGLYLWHWPVIVLLSPHLAGLGEWSRTVLVCAVSTGLAALSKYLVEDPVRYRAGWARGRGGALAFAALMTGLAALWWAVPAPAPATVDITRLE</sequence>
<keyword evidence="5" id="KW-1185">Reference proteome</keyword>
<feature type="transmembrane region" description="Helical" evidence="2">
    <location>
        <begin position="408"/>
        <end position="424"/>
    </location>
</feature>
<keyword evidence="4" id="KW-0808">Transferase</keyword>
<gene>
    <name evidence="4" type="ORF">GCU69_15395</name>
</gene>
<dbReference type="EMBL" id="WHPN01000283">
    <property type="protein sequence ID" value="KAF4408223.1"/>
    <property type="molecule type" value="Genomic_DNA"/>
</dbReference>
<accession>A0ABQ7FJR6</accession>
<reference evidence="4 5" key="1">
    <citation type="submission" date="2019-10" db="EMBL/GenBank/DDBJ databases">
        <title>Streptomyces tenebrisbrunneis sp.nov., an endogenous actinomycete isolated from of Lycium ruthenicum.</title>
        <authorList>
            <person name="Ma L."/>
        </authorList>
    </citation>
    <scope>NUCLEOTIDE SEQUENCE [LARGE SCALE GENOMIC DNA]</scope>
    <source>
        <strain evidence="4 5">TRM 66187</strain>
    </source>
</reference>
<evidence type="ECO:0000313" key="4">
    <source>
        <dbReference type="EMBL" id="KAF4408223.1"/>
    </source>
</evidence>
<dbReference type="PANTHER" id="PTHR23028:SF53">
    <property type="entry name" value="ACYL_TRANSF_3 DOMAIN-CONTAINING PROTEIN"/>
    <property type="match status" value="1"/>
</dbReference>